<keyword evidence="3" id="KW-0812">Transmembrane</keyword>
<sequence>MEGRGEFGYGSTGARSDQGGGPGDFATLMNMCSSSIFKINSSISLLEKAIRQIGTPSDNNILRGKIQQMLTQTNTAISQTKQCMSQLGHAAKTLEKQKKIQFERIANDFHDTVQRYGSVQKRVANKMRSSPSVRPQSQSQGTMGFGEQGNDYDQKTPLLSEEEEEKRRQMQIQMQQQDSAIDYDLTLIQEREEQIRQIEATMLDVNEIFKDLSMMVSEQGDMIDSIEANVDRAGDNVEEGGKQLATASKYQKKARRKMCCIFCIVATVAIIVIVVLVVVLK</sequence>
<dbReference type="SMART" id="SM00397">
    <property type="entry name" value="t_SNARE"/>
    <property type="match status" value="1"/>
</dbReference>
<feature type="compositionally biased region" description="Gly residues" evidence="2">
    <location>
        <begin position="1"/>
        <end position="11"/>
    </location>
</feature>
<dbReference type="PANTHER" id="PTHR19957">
    <property type="entry name" value="SYNTAXIN"/>
    <property type="match status" value="1"/>
</dbReference>
<organism evidence="5 6">
    <name type="scientific">Strongylocentrotus purpuratus</name>
    <name type="common">Purple sea urchin</name>
    <dbReference type="NCBI Taxonomy" id="7668"/>
    <lineage>
        <taxon>Eukaryota</taxon>
        <taxon>Metazoa</taxon>
        <taxon>Echinodermata</taxon>
        <taxon>Eleutherozoa</taxon>
        <taxon>Echinozoa</taxon>
        <taxon>Echinoidea</taxon>
        <taxon>Euechinoidea</taxon>
        <taxon>Echinacea</taxon>
        <taxon>Camarodonta</taxon>
        <taxon>Echinidea</taxon>
        <taxon>Strongylocentrotidae</taxon>
        <taxon>Strongylocentrotus</taxon>
    </lineage>
</organism>
<dbReference type="Gene3D" id="1.20.58.70">
    <property type="match status" value="1"/>
</dbReference>
<reference evidence="5" key="2">
    <citation type="submission" date="2021-01" db="UniProtKB">
        <authorList>
            <consortium name="EnsemblMetazoa"/>
        </authorList>
    </citation>
    <scope>IDENTIFICATION</scope>
</reference>
<dbReference type="Pfam" id="PF05739">
    <property type="entry name" value="SNARE"/>
    <property type="match status" value="1"/>
</dbReference>
<dbReference type="PROSITE" id="PS50192">
    <property type="entry name" value="T_SNARE"/>
    <property type="match status" value="1"/>
</dbReference>
<feature type="domain" description="T-SNARE coiled-coil homology" evidence="4">
    <location>
        <begin position="185"/>
        <end position="247"/>
    </location>
</feature>
<dbReference type="GO" id="GO:0006886">
    <property type="term" value="P:intracellular protein transport"/>
    <property type="evidence" value="ECO:0007669"/>
    <property type="project" value="InterPro"/>
</dbReference>
<feature type="region of interest" description="Disordered" evidence="2">
    <location>
        <begin position="1"/>
        <end position="21"/>
    </location>
</feature>
<dbReference type="InterPro" id="IPR006011">
    <property type="entry name" value="Syntaxin_N"/>
</dbReference>
<dbReference type="InterPro" id="IPR006012">
    <property type="entry name" value="Syntaxin/epimorphin_CS"/>
</dbReference>
<keyword evidence="6" id="KW-1185">Reference proteome</keyword>
<dbReference type="InterPro" id="IPR045242">
    <property type="entry name" value="Syntaxin"/>
</dbReference>
<dbReference type="RefSeq" id="XP_003725861.2">
    <property type="nucleotide sequence ID" value="XM_003725813.3"/>
</dbReference>
<dbReference type="AlphaFoldDB" id="A0A7M7LL98"/>
<dbReference type="KEGG" id="spu:100891860"/>
<feature type="compositionally biased region" description="Low complexity" evidence="2">
    <location>
        <begin position="128"/>
        <end position="140"/>
    </location>
</feature>
<dbReference type="PANTHER" id="PTHR19957:SF38">
    <property type="entry name" value="LD27581P"/>
    <property type="match status" value="1"/>
</dbReference>
<keyword evidence="3" id="KW-1133">Transmembrane helix</keyword>
<evidence type="ECO:0000313" key="5">
    <source>
        <dbReference type="EnsemblMetazoa" id="XP_003725861"/>
    </source>
</evidence>
<protein>
    <recommendedName>
        <fullName evidence="4">t-SNARE coiled-coil homology domain-containing protein</fullName>
    </recommendedName>
</protein>
<name>A0A7M7LL98_STRPU</name>
<dbReference type="InterPro" id="IPR010989">
    <property type="entry name" value="SNARE"/>
</dbReference>
<proteinExistence type="inferred from homology"/>
<feature type="transmembrane region" description="Helical" evidence="3">
    <location>
        <begin position="259"/>
        <end position="280"/>
    </location>
</feature>
<evidence type="ECO:0000256" key="3">
    <source>
        <dbReference type="SAM" id="Phobius"/>
    </source>
</evidence>
<evidence type="ECO:0000256" key="1">
    <source>
        <dbReference type="ARBA" id="ARBA00009063"/>
    </source>
</evidence>
<dbReference type="InterPro" id="IPR000727">
    <property type="entry name" value="T_SNARE_dom"/>
</dbReference>
<comment type="similarity">
    <text evidence="1">Belongs to the syntaxin family.</text>
</comment>
<dbReference type="OrthoDB" id="75754at2759"/>
<reference evidence="6" key="1">
    <citation type="submission" date="2015-02" db="EMBL/GenBank/DDBJ databases">
        <title>Genome sequencing for Strongylocentrotus purpuratus.</title>
        <authorList>
            <person name="Murali S."/>
            <person name="Liu Y."/>
            <person name="Vee V."/>
            <person name="English A."/>
            <person name="Wang M."/>
            <person name="Skinner E."/>
            <person name="Han Y."/>
            <person name="Muzny D.M."/>
            <person name="Worley K.C."/>
            <person name="Gibbs R.A."/>
        </authorList>
    </citation>
    <scope>NUCLEOTIDE SEQUENCE</scope>
</reference>
<dbReference type="OMA" id="RVHNTME"/>
<evidence type="ECO:0000256" key="2">
    <source>
        <dbReference type="SAM" id="MobiDB-lite"/>
    </source>
</evidence>
<keyword evidence="3" id="KW-0472">Membrane</keyword>
<dbReference type="Gene3D" id="1.20.5.110">
    <property type="match status" value="1"/>
</dbReference>
<evidence type="ECO:0000313" key="6">
    <source>
        <dbReference type="Proteomes" id="UP000007110"/>
    </source>
</evidence>
<dbReference type="Proteomes" id="UP000007110">
    <property type="component" value="Unassembled WGS sequence"/>
</dbReference>
<feature type="region of interest" description="Disordered" evidence="2">
    <location>
        <begin position="122"/>
        <end position="154"/>
    </location>
</feature>
<dbReference type="EnsemblMetazoa" id="XM_003725813">
    <property type="protein sequence ID" value="XP_003725861"/>
    <property type="gene ID" value="LOC100891860"/>
</dbReference>
<dbReference type="GO" id="GO:0005484">
    <property type="term" value="F:SNAP receptor activity"/>
    <property type="evidence" value="ECO:0007669"/>
    <property type="project" value="InterPro"/>
</dbReference>
<dbReference type="Pfam" id="PF14523">
    <property type="entry name" value="Syntaxin_2"/>
    <property type="match status" value="1"/>
</dbReference>
<evidence type="ECO:0000259" key="4">
    <source>
        <dbReference type="PROSITE" id="PS50192"/>
    </source>
</evidence>
<accession>A0A7M7LL98</accession>
<dbReference type="FunFam" id="1.20.5.110:FF:000059">
    <property type="entry name" value="Related to syntaxin 12"/>
    <property type="match status" value="1"/>
</dbReference>
<dbReference type="GO" id="GO:0016192">
    <property type="term" value="P:vesicle-mediated transport"/>
    <property type="evidence" value="ECO:0007669"/>
    <property type="project" value="InterPro"/>
</dbReference>
<dbReference type="PROSITE" id="PS00914">
    <property type="entry name" value="SYNTAXIN"/>
    <property type="match status" value="1"/>
</dbReference>
<dbReference type="CDD" id="cd15847">
    <property type="entry name" value="SNARE_syntaxin7_like"/>
    <property type="match status" value="1"/>
</dbReference>
<dbReference type="GO" id="GO:0016020">
    <property type="term" value="C:membrane"/>
    <property type="evidence" value="ECO:0007669"/>
    <property type="project" value="InterPro"/>
</dbReference>
<dbReference type="SUPFAM" id="SSF47661">
    <property type="entry name" value="t-snare proteins"/>
    <property type="match status" value="1"/>
</dbReference>
<dbReference type="GeneID" id="100891860"/>